<dbReference type="RefSeq" id="WP_129046697.1">
    <property type="nucleotide sequence ID" value="NZ_SDHX01000001.1"/>
</dbReference>
<protein>
    <recommendedName>
        <fullName evidence="4">DUF642 domain-containing protein</fullName>
    </recommendedName>
</protein>
<comment type="caution">
    <text evidence="2">The sequence shown here is derived from an EMBL/GenBank/DDBJ whole genome shotgun (WGS) entry which is preliminary data.</text>
</comment>
<dbReference type="OrthoDB" id="8708738at2"/>
<feature type="signal peptide" evidence="1">
    <location>
        <begin position="1"/>
        <end position="33"/>
    </location>
</feature>
<keyword evidence="1" id="KW-0732">Signal</keyword>
<dbReference type="Proteomes" id="UP000290218">
    <property type="component" value="Unassembled WGS sequence"/>
</dbReference>
<feature type="chain" id="PRO_5020898591" description="DUF642 domain-containing protein" evidence="1">
    <location>
        <begin position="34"/>
        <end position="236"/>
    </location>
</feature>
<evidence type="ECO:0000313" key="2">
    <source>
        <dbReference type="EMBL" id="RXK55333.1"/>
    </source>
</evidence>
<dbReference type="Gene3D" id="2.60.120.260">
    <property type="entry name" value="Galactose-binding domain-like"/>
    <property type="match status" value="1"/>
</dbReference>
<evidence type="ECO:0008006" key="4">
    <source>
        <dbReference type="Google" id="ProtNLM"/>
    </source>
</evidence>
<dbReference type="EMBL" id="SDHX01000001">
    <property type="protein sequence ID" value="RXK55333.1"/>
    <property type="molecule type" value="Genomic_DNA"/>
</dbReference>
<keyword evidence="3" id="KW-1185">Reference proteome</keyword>
<sequence>MTIAARFLRASNLTAVKPLLLACLIALPSALHANPNLLHNGSLEDTNQGFVNHAANYMALGPGSTTISGWTVAAGTTGQIVWAKSPTSDGYNAAAGTYFVDLSGFGASSPNGALQQTLHGLVVGETYNVAFDFFGVASAVQVGGLSVAMGGYTPDPHGNVAWMLAYGSFVASATDLLFEVRNPAPGSTVVFLDNLSVTAKTSPANPPANSVPDGGSPLLCLGTVMAGFVALARHRR</sequence>
<proteinExistence type="predicted"/>
<dbReference type="AlphaFoldDB" id="A0A4Q1C8P9"/>
<name>A0A4Q1C8P9_9BACT</name>
<accession>A0A4Q1C8P9</accession>
<evidence type="ECO:0000313" key="3">
    <source>
        <dbReference type="Proteomes" id="UP000290218"/>
    </source>
</evidence>
<evidence type="ECO:0000256" key="1">
    <source>
        <dbReference type="SAM" id="SignalP"/>
    </source>
</evidence>
<organism evidence="2 3">
    <name type="scientific">Oleiharenicola lentus</name>
    <dbReference type="NCBI Taxonomy" id="2508720"/>
    <lineage>
        <taxon>Bacteria</taxon>
        <taxon>Pseudomonadati</taxon>
        <taxon>Verrucomicrobiota</taxon>
        <taxon>Opitutia</taxon>
        <taxon>Opitutales</taxon>
        <taxon>Opitutaceae</taxon>
        <taxon>Oleiharenicola</taxon>
    </lineage>
</organism>
<reference evidence="2 3" key="1">
    <citation type="submission" date="2019-01" db="EMBL/GenBank/DDBJ databases">
        <title>Lacunisphaera sp. strain TWA-58.</title>
        <authorList>
            <person name="Chen W.-M."/>
        </authorList>
    </citation>
    <scope>NUCLEOTIDE SEQUENCE [LARGE SCALE GENOMIC DNA]</scope>
    <source>
        <strain evidence="2 3">TWA-58</strain>
    </source>
</reference>
<gene>
    <name evidence="2" type="ORF">ESB00_05390</name>
</gene>